<evidence type="ECO:0000313" key="2">
    <source>
        <dbReference type="Proteomes" id="UP000694308"/>
    </source>
</evidence>
<dbReference type="AlphaFoldDB" id="A0A949WWB1"/>
<dbReference type="CDD" id="cd07067">
    <property type="entry name" value="HP_PGM_like"/>
    <property type="match status" value="1"/>
</dbReference>
<accession>A0A949WWB1</accession>
<proteinExistence type="predicted"/>
<protein>
    <submittedName>
        <fullName evidence="1">Histidine phosphatase family protein</fullName>
    </submittedName>
</protein>
<dbReference type="InterPro" id="IPR013078">
    <property type="entry name" value="His_Pase_superF_clade-1"/>
</dbReference>
<name>A0A949WWB1_9CLOT</name>
<dbReference type="EMBL" id="JAEEGC010000091">
    <property type="protein sequence ID" value="MBV7274612.1"/>
    <property type="molecule type" value="Genomic_DNA"/>
</dbReference>
<evidence type="ECO:0000313" key="1">
    <source>
        <dbReference type="EMBL" id="MBV7274612.1"/>
    </source>
</evidence>
<dbReference type="RefSeq" id="WP_218321677.1">
    <property type="nucleotide sequence ID" value="NZ_JAEEGC010000091.1"/>
</dbReference>
<dbReference type="Pfam" id="PF00300">
    <property type="entry name" value="His_Phos_1"/>
    <property type="match status" value="1"/>
</dbReference>
<organism evidence="1 2">
    <name type="scientific">Clostridium thailandense</name>
    <dbReference type="NCBI Taxonomy" id="2794346"/>
    <lineage>
        <taxon>Bacteria</taxon>
        <taxon>Bacillati</taxon>
        <taxon>Bacillota</taxon>
        <taxon>Clostridia</taxon>
        <taxon>Eubacteriales</taxon>
        <taxon>Clostridiaceae</taxon>
        <taxon>Clostridium</taxon>
    </lineage>
</organism>
<dbReference type="Proteomes" id="UP000694308">
    <property type="component" value="Unassembled WGS sequence"/>
</dbReference>
<sequence length="200" mass="23904">MNSNFNYVNYIKWINYHTEWGIDMKIGLVRHFKVDLKKDFFMTSEKYNQYMIEYEKRDIIPNELVIDKEWDKCYCSSMQRAITTAKTIYHGDIIVTNRLVEISFAAMISSKIPLPYHFWTLINRIAWFRDHVSQPEGRTKTLKRINEIIDEILEQQDKNILIVSHAGALYEIRKILKRKGFTGHRFIKARNGKLYVMENS</sequence>
<keyword evidence="2" id="KW-1185">Reference proteome</keyword>
<reference evidence="1" key="1">
    <citation type="submission" date="2020-12" db="EMBL/GenBank/DDBJ databases">
        <title>Clostridium thailandense sp. nov., a novel acetogenic bacterium isolated from peat land soil in Thailand.</title>
        <authorList>
            <person name="Chaikitkaew S."/>
            <person name="Birkeland N.K."/>
        </authorList>
    </citation>
    <scope>NUCLEOTIDE SEQUENCE</scope>
    <source>
        <strain evidence="1">PL3</strain>
    </source>
</reference>
<comment type="caution">
    <text evidence="1">The sequence shown here is derived from an EMBL/GenBank/DDBJ whole genome shotgun (WGS) entry which is preliminary data.</text>
</comment>
<gene>
    <name evidence="1" type="ORF">I6U48_17095</name>
</gene>